<dbReference type="InterPro" id="IPR013325">
    <property type="entry name" value="RNA_pol_sigma_r2"/>
</dbReference>
<dbReference type="EMBL" id="BAABKN010000012">
    <property type="protein sequence ID" value="GAA4734538.1"/>
    <property type="molecule type" value="Genomic_DNA"/>
</dbReference>
<reference evidence="2" key="1">
    <citation type="journal article" date="2019" name="Int. J. Syst. Evol. Microbiol.">
        <title>The Global Catalogue of Microorganisms (GCM) 10K type strain sequencing project: providing services to taxonomists for standard genome sequencing and annotation.</title>
        <authorList>
            <consortium name="The Broad Institute Genomics Platform"/>
            <consortium name="The Broad Institute Genome Sequencing Center for Infectious Disease"/>
            <person name="Wu L."/>
            <person name="Ma J."/>
        </authorList>
    </citation>
    <scope>NUCLEOTIDE SEQUENCE [LARGE SCALE GENOMIC DNA]</scope>
    <source>
        <strain evidence="2">JCM 18532</strain>
    </source>
</reference>
<evidence type="ECO:0008006" key="3">
    <source>
        <dbReference type="Google" id="ProtNLM"/>
    </source>
</evidence>
<keyword evidence="2" id="KW-1185">Reference proteome</keyword>
<accession>A0ABP8YQH4</accession>
<proteinExistence type="predicted"/>
<name>A0ABP8YQH4_9ACTN</name>
<dbReference type="SUPFAM" id="SSF88946">
    <property type="entry name" value="Sigma2 domain of RNA polymerase sigma factors"/>
    <property type="match status" value="1"/>
</dbReference>
<sequence>MDGAMTEPDEFDQFYKDVRTRLLLLTYCLTGDLPASRAAVRDAFVVAWHHWRKVSRVEDPEAWVRGHACRHAVRRHTAKLWHREKGLDPEIKATLDALGRLSMTQRRVLLVTELTTSSLAAMAREVGLPRPEAERELQTATATFALHREIGTTAVRGALEAVRAHVETNRWPRPTILRRAGATRRRTHTVIGVAATAAALVIAGTLLTDADGVRPTLAGERIEAGDPSGAPAPEVVEVPEDSLLAADSLNRLVSVPDATGWTVASTDDNSEGNGKVMTCQQSRYVSPRNRPDAALVRIFDPQTSDQNSALTSSMKPKPKIATTVVQTAESSRTERAAGRGYATAVAWFAGCHEDRAQLLATYDLPGVGDEAQLFELHTWSAPEKTVIAAVARTGSFTTTTVSTTRAADGPRPAAIAKVLARGVDQLCELPEGGTCSTSAKPQKASPVPVAQAPGMLAEIDLPPAAGVNKPWVGTEPRKALVNAAATHCDNTDFSAAPMSNNLTRTFLVPEAKLAAEFGLTESVGTLPPKRAKAFVAGVREALERCPKKQLGTQVTRLRDVRRGNADLTVWRVNTEVTDDKTLSFLMGVVRDGTAVAQVGFVPVKGVTITPDAFQALTQRALDRLAEMPAPR</sequence>
<comment type="caution">
    <text evidence="1">The sequence shown here is derived from an EMBL/GenBank/DDBJ whole genome shotgun (WGS) entry which is preliminary data.</text>
</comment>
<evidence type="ECO:0000313" key="1">
    <source>
        <dbReference type="EMBL" id="GAA4734538.1"/>
    </source>
</evidence>
<gene>
    <name evidence="1" type="ORF">GCM10023350_17700</name>
</gene>
<evidence type="ECO:0000313" key="2">
    <source>
        <dbReference type="Proteomes" id="UP001499882"/>
    </source>
</evidence>
<organism evidence="1 2">
    <name type="scientific">Nocardioides endophyticus</name>
    <dbReference type="NCBI Taxonomy" id="1353775"/>
    <lineage>
        <taxon>Bacteria</taxon>
        <taxon>Bacillati</taxon>
        <taxon>Actinomycetota</taxon>
        <taxon>Actinomycetes</taxon>
        <taxon>Propionibacteriales</taxon>
        <taxon>Nocardioidaceae</taxon>
        <taxon>Nocardioides</taxon>
    </lineage>
</organism>
<protein>
    <recommendedName>
        <fullName evidence="3">RNA polymerase sigma factor 70 region 4 type 2 domain-containing protein</fullName>
    </recommendedName>
</protein>
<dbReference type="Proteomes" id="UP001499882">
    <property type="component" value="Unassembled WGS sequence"/>
</dbReference>